<dbReference type="PANTHER" id="PTHR12203:SF35">
    <property type="entry name" value="PROTEIN O-GLUCOSYLTRANSFERASE 1"/>
    <property type="match status" value="1"/>
</dbReference>
<organism evidence="3">
    <name type="scientific">viral metagenome</name>
    <dbReference type="NCBI Taxonomy" id="1070528"/>
    <lineage>
        <taxon>unclassified sequences</taxon>
        <taxon>metagenomes</taxon>
        <taxon>organismal metagenomes</taxon>
    </lineage>
</organism>
<name>A0A6C0AZI1_9ZZZZ</name>
<proteinExistence type="predicted"/>
<feature type="domain" description="Glycosyl transferase CAP10" evidence="2">
    <location>
        <begin position="39"/>
        <end position="275"/>
    </location>
</feature>
<dbReference type="AlphaFoldDB" id="A0A6C0AZI1"/>
<accession>A0A6C0AZI1</accession>
<dbReference type="SMART" id="SM00672">
    <property type="entry name" value="CAP10"/>
    <property type="match status" value="1"/>
</dbReference>
<dbReference type="EMBL" id="MN739043">
    <property type="protein sequence ID" value="QHS85365.1"/>
    <property type="molecule type" value="Genomic_DNA"/>
</dbReference>
<reference evidence="3" key="1">
    <citation type="journal article" date="2020" name="Nature">
        <title>Giant virus diversity and host interactions through global metagenomics.</title>
        <authorList>
            <person name="Schulz F."/>
            <person name="Roux S."/>
            <person name="Paez-Espino D."/>
            <person name="Jungbluth S."/>
            <person name="Walsh D.A."/>
            <person name="Denef V.J."/>
            <person name="McMahon K.D."/>
            <person name="Konstantinidis K.T."/>
            <person name="Eloe-Fadrosh E.A."/>
            <person name="Kyrpides N.C."/>
            <person name="Woyke T."/>
        </authorList>
    </citation>
    <scope>NUCLEOTIDE SEQUENCE</scope>
    <source>
        <strain evidence="3">GVMAG-M-3300009182-78</strain>
    </source>
</reference>
<evidence type="ECO:0000256" key="1">
    <source>
        <dbReference type="ARBA" id="ARBA00022679"/>
    </source>
</evidence>
<dbReference type="GO" id="GO:0016740">
    <property type="term" value="F:transferase activity"/>
    <property type="evidence" value="ECO:0007669"/>
    <property type="project" value="UniProtKB-KW"/>
</dbReference>
<dbReference type="InterPro" id="IPR051091">
    <property type="entry name" value="O-Glucosyltr/Glycosyltrsf_90"/>
</dbReference>
<dbReference type="PANTHER" id="PTHR12203">
    <property type="entry name" value="KDEL LYS-ASP-GLU-LEU CONTAINING - RELATED"/>
    <property type="match status" value="1"/>
</dbReference>
<sequence>MSFTVKKENGELIINDMGGFETRNSSTIWCLQEADKLYHWNDFKEIRIYTGDFDYTHDIKNIHNEFSFSKRDGYYNLVPDFNFHSWPQVGIDNYKEFVEAIDKAGLVMPEINKVGWIGNITTAHSRRHLLEIGQHNPLLLDIFDCGMWIRNPESPDSIKLVNNKFISTPDLVKKYSILIDIEGTGYSGRLKHLLWSHRPLLIVDRPHKEYFFEYMKEWGHYIPVKRDLSDLIEKTQWCLDNYDKALEIAENAYQFSKVYLTREACYKQWNKIITNII</sequence>
<keyword evidence="1" id="KW-0808">Transferase</keyword>
<evidence type="ECO:0000313" key="3">
    <source>
        <dbReference type="EMBL" id="QHS85365.1"/>
    </source>
</evidence>
<evidence type="ECO:0000259" key="2">
    <source>
        <dbReference type="SMART" id="SM00672"/>
    </source>
</evidence>
<dbReference type="InterPro" id="IPR006598">
    <property type="entry name" value="CAP10"/>
</dbReference>
<protein>
    <recommendedName>
        <fullName evidence="2">Glycosyl transferase CAP10 domain-containing protein</fullName>
    </recommendedName>
</protein>
<dbReference type="Pfam" id="PF05686">
    <property type="entry name" value="Glyco_transf_90"/>
    <property type="match status" value="1"/>
</dbReference>